<evidence type="ECO:0000313" key="3">
    <source>
        <dbReference type="EMBL" id="MCX2977988.1"/>
    </source>
</evidence>
<name>A0ABT3T6T6_9GAMM</name>
<feature type="domain" description="AtuA-like ferredoxin-fold" evidence="2">
    <location>
        <begin position="488"/>
        <end position="590"/>
    </location>
</feature>
<evidence type="ECO:0000259" key="1">
    <source>
        <dbReference type="Pfam" id="PF07287"/>
    </source>
</evidence>
<gene>
    <name evidence="3" type="ORF">EYC82_11535</name>
</gene>
<evidence type="ECO:0000313" key="4">
    <source>
        <dbReference type="Proteomes" id="UP001143304"/>
    </source>
</evidence>
<dbReference type="PANTHER" id="PTHR47708:SF2">
    <property type="entry name" value="SI:CH73-132F6.5"/>
    <property type="match status" value="1"/>
</dbReference>
<evidence type="ECO:0000259" key="2">
    <source>
        <dbReference type="Pfam" id="PF23544"/>
    </source>
</evidence>
<protein>
    <submittedName>
        <fullName evidence="3">DUF1446 domain-containing protein</fullName>
    </submittedName>
</protein>
<dbReference type="RefSeq" id="WP_279249690.1">
    <property type="nucleotide sequence ID" value="NZ_SHNO01000001.1"/>
</dbReference>
<feature type="domain" description="Acyclic terpene utilisation N-terminal" evidence="1">
    <location>
        <begin position="7"/>
        <end position="449"/>
    </location>
</feature>
<dbReference type="Pfam" id="PF23544">
    <property type="entry name" value="AtuA_ferredoxin"/>
    <property type="match status" value="1"/>
</dbReference>
<sequence length="601" mass="63313">MTDKALCIGGASGFWGDAARATSQLLNVENLDYLVYDYLAEITMSIMARGRAKDDSRGYAIDFVTAAMKPNLAAIAQRGIKVVSNAGGVNPQACAAALCTEIEEQGLNLTVACITGDDLLTMKEPLAASGVAEMFSGAAFPATDSVLSINAYLGAFPIARALQMGADIVITGRCVDSAVTLGACIHAFDWDRSDYDLLAMGSLAGHILECGTQATGGNFTDWEQVSDMATMGYPIAEVSADGSFVVTKPPHTGGLVNAGTVSEQMLYEIGDPQAYVLPDVTCDFSTATIEEIGKHRVRVSGAMGRTAPDTYKVSCTYADAFRGGTYLSYYGLEADKKARVLGEAIFQAARNQFEAAGLPDFIETSVEVMGAESQFGDFSTIDSSREVVMKLAAKHSLQAGIGIMLKETVGLALAAPPGLSGFAGSRPAPSPVVRLFSFAIAKAELRVQIALDGHTEHSDEAHGKVLNISAISRPEYPTTGAIKGAVEVPLIKLAWGRSGDKGDKANIGIIARRPEYLPYICASITESVVQKRFAHFLEDSGNKNVERFLLPGSSALNFLLHDVLGGGGVASIRNDPQGKGYAQLLLSCPVTITSSIAESLA</sequence>
<dbReference type="PANTHER" id="PTHR47708">
    <property type="match status" value="1"/>
</dbReference>
<dbReference type="InterPro" id="IPR010839">
    <property type="entry name" value="AtuA_N"/>
</dbReference>
<keyword evidence="4" id="KW-1185">Reference proteome</keyword>
<reference evidence="3" key="1">
    <citation type="submission" date="2019-02" db="EMBL/GenBank/DDBJ databases">
        <authorList>
            <person name="Li S.-H."/>
        </authorList>
    </citation>
    <scope>NUCLEOTIDE SEQUENCE</scope>
    <source>
        <strain evidence="3">IMCC11814</strain>
    </source>
</reference>
<proteinExistence type="predicted"/>
<comment type="caution">
    <text evidence="3">The sequence shown here is derived from an EMBL/GenBank/DDBJ whole genome shotgun (WGS) entry which is preliminary data.</text>
</comment>
<accession>A0ABT3T6T6</accession>
<dbReference type="EMBL" id="SHNO01000001">
    <property type="protein sequence ID" value="MCX2977988.1"/>
    <property type="molecule type" value="Genomic_DNA"/>
</dbReference>
<dbReference type="InterPro" id="IPR056362">
    <property type="entry name" value="AtuA-like_ferredoxin_dom"/>
</dbReference>
<dbReference type="Pfam" id="PF07287">
    <property type="entry name" value="AtuA"/>
    <property type="match status" value="1"/>
</dbReference>
<organism evidence="3 4">
    <name type="scientific">Candidatus Marimicrobium litorale</name>
    <dbReference type="NCBI Taxonomy" id="2518991"/>
    <lineage>
        <taxon>Bacteria</taxon>
        <taxon>Pseudomonadati</taxon>
        <taxon>Pseudomonadota</taxon>
        <taxon>Gammaproteobacteria</taxon>
        <taxon>Cellvibrionales</taxon>
        <taxon>Halieaceae</taxon>
        <taxon>Marimicrobium</taxon>
    </lineage>
</organism>
<dbReference type="Proteomes" id="UP001143304">
    <property type="component" value="Unassembled WGS sequence"/>
</dbReference>